<organism evidence="1 2">
    <name type="scientific">Trametes sanguinea</name>
    <dbReference type="NCBI Taxonomy" id="158606"/>
    <lineage>
        <taxon>Eukaryota</taxon>
        <taxon>Fungi</taxon>
        <taxon>Dikarya</taxon>
        <taxon>Basidiomycota</taxon>
        <taxon>Agaricomycotina</taxon>
        <taxon>Agaricomycetes</taxon>
        <taxon>Polyporales</taxon>
        <taxon>Polyporaceae</taxon>
        <taxon>Trametes</taxon>
    </lineage>
</organism>
<evidence type="ECO:0000313" key="1">
    <source>
        <dbReference type="EMBL" id="KAJ2986326.1"/>
    </source>
</evidence>
<gene>
    <name evidence="1" type="ORF">NUW54_g9812</name>
</gene>
<dbReference type="Proteomes" id="UP001144978">
    <property type="component" value="Unassembled WGS sequence"/>
</dbReference>
<proteinExistence type="predicted"/>
<comment type="caution">
    <text evidence="1">The sequence shown here is derived from an EMBL/GenBank/DDBJ whole genome shotgun (WGS) entry which is preliminary data.</text>
</comment>
<protein>
    <submittedName>
        <fullName evidence="1">Uncharacterized protein</fullName>
    </submittedName>
</protein>
<reference evidence="1" key="1">
    <citation type="submission" date="2022-08" db="EMBL/GenBank/DDBJ databases">
        <title>Genome Sequence of Pycnoporus sanguineus.</title>
        <authorList>
            <person name="Buettner E."/>
        </authorList>
    </citation>
    <scope>NUCLEOTIDE SEQUENCE</scope>
    <source>
        <strain evidence="1">CG-C14</strain>
    </source>
</reference>
<dbReference type="EMBL" id="JANSHE010003378">
    <property type="protein sequence ID" value="KAJ2986326.1"/>
    <property type="molecule type" value="Genomic_DNA"/>
</dbReference>
<keyword evidence="2" id="KW-1185">Reference proteome</keyword>
<sequence length="242" mass="25926">MLCLLRAHAGCSLASAETSLGPSCPSANHRPQIPSLSLPQVGYISATTASALQQHPLSSRVFVGPDAFMLATDTVSTTVLLIPVPSQDQSIGMVVHYPKCTTGFYTMYRTIYSEAPPIASDPRTAAHATLLDIRAGGKRDNQTAGKEEDRADDTAYAVLLRDVVVPCGAHRHHYRIRRKGAIRADRPPPACAPVTGSAKATDVHIPTMLTMPSGLRARSFGSVTDRHGSSLHLVQQYCELIS</sequence>
<evidence type="ECO:0000313" key="2">
    <source>
        <dbReference type="Proteomes" id="UP001144978"/>
    </source>
</evidence>
<name>A0ACC1P3H8_9APHY</name>
<accession>A0ACC1P3H8</accession>